<evidence type="ECO:0000313" key="2">
    <source>
        <dbReference type="EMBL" id="KAH3695342.1"/>
    </source>
</evidence>
<dbReference type="AlphaFoldDB" id="A0A9D3YBE9"/>
<proteinExistence type="predicted"/>
<name>A0A9D3YBE9_DREPO</name>
<evidence type="ECO:0000256" key="1">
    <source>
        <dbReference type="SAM" id="MobiDB-lite"/>
    </source>
</evidence>
<organism evidence="2 3">
    <name type="scientific">Dreissena polymorpha</name>
    <name type="common">Zebra mussel</name>
    <name type="synonym">Mytilus polymorpha</name>
    <dbReference type="NCBI Taxonomy" id="45954"/>
    <lineage>
        <taxon>Eukaryota</taxon>
        <taxon>Metazoa</taxon>
        <taxon>Spiralia</taxon>
        <taxon>Lophotrochozoa</taxon>
        <taxon>Mollusca</taxon>
        <taxon>Bivalvia</taxon>
        <taxon>Autobranchia</taxon>
        <taxon>Heteroconchia</taxon>
        <taxon>Euheterodonta</taxon>
        <taxon>Imparidentia</taxon>
        <taxon>Neoheterodontei</taxon>
        <taxon>Myida</taxon>
        <taxon>Dreissenoidea</taxon>
        <taxon>Dreissenidae</taxon>
        <taxon>Dreissena</taxon>
    </lineage>
</organism>
<feature type="region of interest" description="Disordered" evidence="1">
    <location>
        <begin position="46"/>
        <end position="75"/>
    </location>
</feature>
<reference evidence="2" key="1">
    <citation type="journal article" date="2019" name="bioRxiv">
        <title>The Genome of the Zebra Mussel, Dreissena polymorpha: A Resource for Invasive Species Research.</title>
        <authorList>
            <person name="McCartney M.A."/>
            <person name="Auch B."/>
            <person name="Kono T."/>
            <person name="Mallez S."/>
            <person name="Zhang Y."/>
            <person name="Obille A."/>
            <person name="Becker A."/>
            <person name="Abrahante J.E."/>
            <person name="Garbe J."/>
            <person name="Badalamenti J.P."/>
            <person name="Herman A."/>
            <person name="Mangelson H."/>
            <person name="Liachko I."/>
            <person name="Sullivan S."/>
            <person name="Sone E.D."/>
            <person name="Koren S."/>
            <person name="Silverstein K.A.T."/>
            <person name="Beckman K.B."/>
            <person name="Gohl D.M."/>
        </authorList>
    </citation>
    <scope>NUCLEOTIDE SEQUENCE</scope>
    <source>
        <strain evidence="2">Duluth1</strain>
        <tissue evidence="2">Whole animal</tissue>
    </source>
</reference>
<dbReference type="EMBL" id="JAIWYP010000016">
    <property type="protein sequence ID" value="KAH3695342.1"/>
    <property type="molecule type" value="Genomic_DNA"/>
</dbReference>
<sequence length="80" mass="8268">MPSKKGSPAKKKPTKYLKIKAKAPAEAIQASQAQVTVHVQAEVHLPPADAASPDPSPQVGTAHVAPGEADAADDGQYILF</sequence>
<comment type="caution">
    <text evidence="2">The sequence shown here is derived from an EMBL/GenBank/DDBJ whole genome shotgun (WGS) entry which is preliminary data.</text>
</comment>
<accession>A0A9D3YBE9</accession>
<gene>
    <name evidence="2" type="ORF">DPMN_082799</name>
</gene>
<protein>
    <submittedName>
        <fullName evidence="2">Uncharacterized protein</fullName>
    </submittedName>
</protein>
<evidence type="ECO:0000313" key="3">
    <source>
        <dbReference type="Proteomes" id="UP000828390"/>
    </source>
</evidence>
<dbReference type="Proteomes" id="UP000828390">
    <property type="component" value="Unassembled WGS sequence"/>
</dbReference>
<keyword evidence="3" id="KW-1185">Reference proteome</keyword>
<reference evidence="2" key="2">
    <citation type="submission" date="2020-11" db="EMBL/GenBank/DDBJ databases">
        <authorList>
            <person name="McCartney M.A."/>
            <person name="Auch B."/>
            <person name="Kono T."/>
            <person name="Mallez S."/>
            <person name="Becker A."/>
            <person name="Gohl D.M."/>
            <person name="Silverstein K.A.T."/>
            <person name="Koren S."/>
            <person name="Bechman K.B."/>
            <person name="Herman A."/>
            <person name="Abrahante J.E."/>
            <person name="Garbe J."/>
        </authorList>
    </citation>
    <scope>NUCLEOTIDE SEQUENCE</scope>
    <source>
        <strain evidence="2">Duluth1</strain>
        <tissue evidence="2">Whole animal</tissue>
    </source>
</reference>